<evidence type="ECO:0000256" key="9">
    <source>
        <dbReference type="PROSITE-ProRule" id="PRU00723"/>
    </source>
</evidence>
<feature type="domain" description="C3H1-type" evidence="10">
    <location>
        <begin position="77"/>
        <end position="101"/>
    </location>
</feature>
<dbReference type="PANTHER" id="PTHR23102:SF24">
    <property type="entry name" value="CLEAVAGE AND POLYADENYLATION SPECIFICITY FACTOR SUBUNIT 4"/>
    <property type="match status" value="1"/>
</dbReference>
<dbReference type="InterPro" id="IPR036855">
    <property type="entry name" value="Znf_CCCH_sf"/>
</dbReference>
<evidence type="ECO:0000259" key="11">
    <source>
        <dbReference type="PROSITE" id="PS50882"/>
    </source>
</evidence>
<dbReference type="InterPro" id="IPR045348">
    <property type="entry name" value="CPSF4/Yth1"/>
</dbReference>
<feature type="zinc finger region" description="C3H1-type" evidence="9">
    <location>
        <begin position="77"/>
        <end position="101"/>
    </location>
</feature>
<reference evidence="12" key="1">
    <citation type="submission" date="2024-03" db="EMBL/GenBank/DDBJ databases">
        <authorList>
            <consortium name="ELIXIR-Norway"/>
            <consortium name="Elixir Norway"/>
        </authorList>
    </citation>
    <scope>NUCLEOTIDE SEQUENCE</scope>
</reference>
<feature type="domain" description="YTH" evidence="11">
    <location>
        <begin position="229"/>
        <end position="275"/>
    </location>
</feature>
<accession>A0ABP1BPD6</accession>
<name>A0ABP1BPD6_9BRYO</name>
<evidence type="ECO:0000313" key="13">
    <source>
        <dbReference type="Proteomes" id="UP001497522"/>
    </source>
</evidence>
<keyword evidence="2" id="KW-0507">mRNA processing</keyword>
<keyword evidence="5 9" id="KW-0863">Zinc-finger</keyword>
<dbReference type="PROSITE" id="PS50882">
    <property type="entry name" value="YTH"/>
    <property type="match status" value="1"/>
</dbReference>
<keyword evidence="6 9" id="KW-0862">Zinc</keyword>
<evidence type="ECO:0000256" key="3">
    <source>
        <dbReference type="ARBA" id="ARBA00022723"/>
    </source>
</evidence>
<dbReference type="InterPro" id="IPR007275">
    <property type="entry name" value="YTH_domain"/>
</dbReference>
<feature type="domain" description="C3H1-type" evidence="10">
    <location>
        <begin position="103"/>
        <end position="130"/>
    </location>
</feature>
<dbReference type="SMART" id="SM00356">
    <property type="entry name" value="ZnF_C3H1"/>
    <property type="match status" value="3"/>
</dbReference>
<dbReference type="Gene3D" id="3.10.590.10">
    <property type="entry name" value="ph1033 like domains"/>
    <property type="match status" value="1"/>
</dbReference>
<proteinExistence type="predicted"/>
<keyword evidence="4" id="KW-0677">Repeat</keyword>
<evidence type="ECO:0000256" key="7">
    <source>
        <dbReference type="ARBA" id="ARBA00022884"/>
    </source>
</evidence>
<evidence type="ECO:0000256" key="8">
    <source>
        <dbReference type="ARBA" id="ARBA00023242"/>
    </source>
</evidence>
<feature type="zinc finger region" description="C3H1-type" evidence="9">
    <location>
        <begin position="103"/>
        <end position="130"/>
    </location>
</feature>
<evidence type="ECO:0000256" key="4">
    <source>
        <dbReference type="ARBA" id="ARBA00022737"/>
    </source>
</evidence>
<dbReference type="Proteomes" id="UP001497522">
    <property type="component" value="Chromosome 6"/>
</dbReference>
<feature type="domain" description="C3H1-type" evidence="10">
    <location>
        <begin position="49"/>
        <end position="76"/>
    </location>
</feature>
<evidence type="ECO:0000259" key="10">
    <source>
        <dbReference type="PROSITE" id="PS50103"/>
    </source>
</evidence>
<keyword evidence="3 9" id="KW-0479">Metal-binding</keyword>
<gene>
    <name evidence="12" type="ORF">CSSPJE1EN2_LOCUS19354</name>
</gene>
<evidence type="ECO:0000256" key="5">
    <source>
        <dbReference type="ARBA" id="ARBA00022771"/>
    </source>
</evidence>
<dbReference type="Gene3D" id="4.10.1000.10">
    <property type="entry name" value="Zinc finger, CCCH-type"/>
    <property type="match status" value="1"/>
</dbReference>
<evidence type="ECO:0000313" key="12">
    <source>
        <dbReference type="EMBL" id="CAK9877529.1"/>
    </source>
</evidence>
<sequence length="275" mass="29986">MEDFDGGLSFDFEGVLEFAAVPLNAVASSGGGGGGGRGGVGGAVSGRKNYRQTVCRHWLRGLCMNGDACGFLHQYDKARMPLCRFFVKFGECREPDCIYKHTNEDIKECNMYKLGFCPNGPDCHYRHQKLPGPPPLVEQNLQKLRHRIYAVNNNAHNGKFQPPCSQDGPLAARVGGWVPGEEAQLPHSVLPAAAQQLPAQTTPPHAVSSGLPNPPPFVSTAAPLPGDFCRYFIAKSSNRENLELSVEQGLWTIHHNNEPKVNEALDTCAHVILVF</sequence>
<dbReference type="SUPFAM" id="SSF90229">
    <property type="entry name" value="CCCH zinc finger"/>
    <property type="match status" value="1"/>
</dbReference>
<feature type="zinc finger region" description="C3H1-type" evidence="9">
    <location>
        <begin position="49"/>
        <end position="76"/>
    </location>
</feature>
<evidence type="ECO:0000256" key="1">
    <source>
        <dbReference type="ARBA" id="ARBA00004123"/>
    </source>
</evidence>
<dbReference type="PROSITE" id="PS50103">
    <property type="entry name" value="ZF_C3H1"/>
    <property type="match status" value="3"/>
</dbReference>
<protein>
    <recommendedName>
        <fullName evidence="14">Cleavage and polyadenylation specificity factor 30</fullName>
    </recommendedName>
</protein>
<keyword evidence="13" id="KW-1185">Reference proteome</keyword>
<evidence type="ECO:0000256" key="6">
    <source>
        <dbReference type="ARBA" id="ARBA00022833"/>
    </source>
</evidence>
<dbReference type="Pfam" id="PF04146">
    <property type="entry name" value="YTH"/>
    <property type="match status" value="1"/>
</dbReference>
<evidence type="ECO:0008006" key="14">
    <source>
        <dbReference type="Google" id="ProtNLM"/>
    </source>
</evidence>
<keyword evidence="8" id="KW-0539">Nucleus</keyword>
<dbReference type="EMBL" id="OZ023707">
    <property type="protein sequence ID" value="CAK9877529.1"/>
    <property type="molecule type" value="Genomic_DNA"/>
</dbReference>
<keyword evidence="7" id="KW-0694">RNA-binding</keyword>
<organism evidence="12 13">
    <name type="scientific">Sphagnum jensenii</name>
    <dbReference type="NCBI Taxonomy" id="128206"/>
    <lineage>
        <taxon>Eukaryota</taxon>
        <taxon>Viridiplantae</taxon>
        <taxon>Streptophyta</taxon>
        <taxon>Embryophyta</taxon>
        <taxon>Bryophyta</taxon>
        <taxon>Sphagnophytina</taxon>
        <taxon>Sphagnopsida</taxon>
        <taxon>Sphagnales</taxon>
        <taxon>Sphagnaceae</taxon>
        <taxon>Sphagnum</taxon>
    </lineage>
</organism>
<evidence type="ECO:0000256" key="2">
    <source>
        <dbReference type="ARBA" id="ARBA00022664"/>
    </source>
</evidence>
<dbReference type="InterPro" id="IPR000571">
    <property type="entry name" value="Znf_CCCH"/>
</dbReference>
<dbReference type="PANTHER" id="PTHR23102">
    <property type="entry name" value="CLEAVAGE AND POLYADENYLATION SPECIFICITY FACTOR SUBUNIT 4-RELATED"/>
    <property type="match status" value="1"/>
</dbReference>
<comment type="subcellular location">
    <subcellularLocation>
        <location evidence="1">Nucleus</location>
    </subcellularLocation>
</comment>